<evidence type="ECO:0000256" key="1">
    <source>
        <dbReference type="ARBA" id="ARBA00009437"/>
    </source>
</evidence>
<dbReference type="InterPro" id="IPR005119">
    <property type="entry name" value="LysR_subst-bd"/>
</dbReference>
<dbReference type="CDD" id="cd05466">
    <property type="entry name" value="PBP2_LTTR_substrate"/>
    <property type="match status" value="1"/>
</dbReference>
<dbReference type="EMBL" id="LITT01000004">
    <property type="protein sequence ID" value="OAA91816.1"/>
    <property type="molecule type" value="Genomic_DNA"/>
</dbReference>
<dbReference type="GO" id="GO:0003677">
    <property type="term" value="F:DNA binding"/>
    <property type="evidence" value="ECO:0007669"/>
    <property type="project" value="UniProtKB-KW"/>
</dbReference>
<evidence type="ECO:0000256" key="3">
    <source>
        <dbReference type="ARBA" id="ARBA00023125"/>
    </source>
</evidence>
<comment type="caution">
    <text evidence="6">The sequence shown here is derived from an EMBL/GenBank/DDBJ whole genome shotgun (WGS) entry which is preliminary data.</text>
</comment>
<dbReference type="PANTHER" id="PTHR30419:SF28">
    <property type="entry name" value="HTH-TYPE TRANSCRIPTIONAL REGULATOR BSDA"/>
    <property type="match status" value="1"/>
</dbReference>
<dbReference type="FunFam" id="1.10.10.10:FF:000001">
    <property type="entry name" value="LysR family transcriptional regulator"/>
    <property type="match status" value="1"/>
</dbReference>
<evidence type="ECO:0000259" key="5">
    <source>
        <dbReference type="PROSITE" id="PS50931"/>
    </source>
</evidence>
<dbReference type="RefSeq" id="WP_063554084.1">
    <property type="nucleotide sequence ID" value="NZ_LITT01000004.1"/>
</dbReference>
<dbReference type="InterPro" id="IPR036388">
    <property type="entry name" value="WH-like_DNA-bd_sf"/>
</dbReference>
<dbReference type="PRINTS" id="PR00039">
    <property type="entry name" value="HTHLYSR"/>
</dbReference>
<dbReference type="Pfam" id="PF00126">
    <property type="entry name" value="HTH_1"/>
    <property type="match status" value="1"/>
</dbReference>
<dbReference type="SUPFAM" id="SSF46785">
    <property type="entry name" value="Winged helix' DNA-binding domain"/>
    <property type="match status" value="1"/>
</dbReference>
<dbReference type="GO" id="GO:0005829">
    <property type="term" value="C:cytosol"/>
    <property type="evidence" value="ECO:0007669"/>
    <property type="project" value="TreeGrafter"/>
</dbReference>
<keyword evidence="3" id="KW-0238">DNA-binding</keyword>
<dbReference type="Proteomes" id="UP000077407">
    <property type="component" value="Unassembled WGS sequence"/>
</dbReference>
<evidence type="ECO:0000256" key="2">
    <source>
        <dbReference type="ARBA" id="ARBA00023015"/>
    </source>
</evidence>
<dbReference type="OrthoDB" id="9803714at2"/>
<dbReference type="PATRIC" id="fig|1538.10.peg.955"/>
<dbReference type="InterPro" id="IPR036390">
    <property type="entry name" value="WH_DNA-bd_sf"/>
</dbReference>
<sequence length="290" mass="32711">MDIKQLKYFLTIAKEGKITSAAKKLNMAQPPLSYHLKLLEEELGVKLMDRGSHKIHLTSAGQILANRAEQILKLVSFTAKELKDFKEGAKGTLSIGTVSSSGATLLPERINIFHKEYPEVNFNVWEGNTFRILEILNSGLIEVGIVRTPFNTEGLEITALPKEPMTVVFNKECDLFEDRESVSLKDLKGRPLIIYRRFEKLIFECCNKEGFVPNIICSTEDARTAIVWAESGIGMAIVPRTSIDVVKNVDLKRKRIDEVDLETSIAAICLKNRYMSSVARNFLRVFSMKK</sequence>
<accession>A0A162LCN8</accession>
<name>A0A162LCN8_9CLOT</name>
<keyword evidence="4" id="KW-0804">Transcription</keyword>
<evidence type="ECO:0000256" key="4">
    <source>
        <dbReference type="ARBA" id="ARBA00023163"/>
    </source>
</evidence>
<dbReference type="Gene3D" id="3.40.190.290">
    <property type="match status" value="1"/>
</dbReference>
<keyword evidence="2" id="KW-0805">Transcription regulation</keyword>
<evidence type="ECO:0000313" key="7">
    <source>
        <dbReference type="Proteomes" id="UP000077407"/>
    </source>
</evidence>
<reference evidence="6 7" key="1">
    <citation type="journal article" date="2015" name="Biotechnol. Bioeng.">
        <title>Genome sequence and phenotypic characterization of Caulobacter segnis.</title>
        <authorList>
            <person name="Patel S."/>
            <person name="Fletcher B."/>
            <person name="Scott D.C."/>
            <person name="Ely B."/>
        </authorList>
    </citation>
    <scope>NUCLEOTIDE SEQUENCE [LARGE SCALE GENOMIC DNA]</scope>
    <source>
        <strain evidence="6 7">ERI-2</strain>
    </source>
</reference>
<evidence type="ECO:0000313" key="6">
    <source>
        <dbReference type="EMBL" id="OAA91816.1"/>
    </source>
</evidence>
<dbReference type="AlphaFoldDB" id="A0A162LCN8"/>
<proteinExistence type="inferred from homology"/>
<dbReference type="SUPFAM" id="SSF53850">
    <property type="entry name" value="Periplasmic binding protein-like II"/>
    <property type="match status" value="1"/>
</dbReference>
<protein>
    <submittedName>
        <fullName evidence="6">HTH-type transcriptional regulator CatM</fullName>
    </submittedName>
</protein>
<feature type="domain" description="HTH lysR-type" evidence="5">
    <location>
        <begin position="1"/>
        <end position="58"/>
    </location>
</feature>
<comment type="similarity">
    <text evidence="1">Belongs to the LysR transcriptional regulatory family.</text>
</comment>
<dbReference type="Pfam" id="PF03466">
    <property type="entry name" value="LysR_substrate"/>
    <property type="match status" value="1"/>
</dbReference>
<dbReference type="Gene3D" id="1.10.10.10">
    <property type="entry name" value="Winged helix-like DNA-binding domain superfamily/Winged helix DNA-binding domain"/>
    <property type="match status" value="1"/>
</dbReference>
<dbReference type="PANTHER" id="PTHR30419">
    <property type="entry name" value="HTH-TYPE TRANSCRIPTIONAL REGULATOR YBHD"/>
    <property type="match status" value="1"/>
</dbReference>
<dbReference type="InterPro" id="IPR050950">
    <property type="entry name" value="HTH-type_LysR_regulators"/>
</dbReference>
<organism evidence="6 7">
    <name type="scientific">Clostridium ljungdahlii</name>
    <dbReference type="NCBI Taxonomy" id="1538"/>
    <lineage>
        <taxon>Bacteria</taxon>
        <taxon>Bacillati</taxon>
        <taxon>Bacillota</taxon>
        <taxon>Clostridia</taxon>
        <taxon>Eubacteriales</taxon>
        <taxon>Clostridiaceae</taxon>
        <taxon>Clostridium</taxon>
    </lineage>
</organism>
<dbReference type="InterPro" id="IPR000847">
    <property type="entry name" value="LysR_HTH_N"/>
</dbReference>
<dbReference type="PROSITE" id="PS50931">
    <property type="entry name" value="HTH_LYSR"/>
    <property type="match status" value="1"/>
</dbReference>
<dbReference type="GO" id="GO:0003700">
    <property type="term" value="F:DNA-binding transcription factor activity"/>
    <property type="evidence" value="ECO:0007669"/>
    <property type="project" value="InterPro"/>
</dbReference>
<gene>
    <name evidence="6" type="primary">catM_1</name>
    <name evidence="6" type="ORF">WY13_00460</name>
</gene>